<dbReference type="SUPFAM" id="SSF46785">
    <property type="entry name" value="Winged helix' DNA-binding domain"/>
    <property type="match status" value="1"/>
</dbReference>
<dbReference type="Proteomes" id="UP000886750">
    <property type="component" value="Unassembled WGS sequence"/>
</dbReference>
<reference evidence="4" key="2">
    <citation type="submission" date="2021-04" db="EMBL/GenBank/DDBJ databases">
        <authorList>
            <person name="Gilroy R."/>
        </authorList>
    </citation>
    <scope>NUCLEOTIDE SEQUENCE</scope>
    <source>
        <strain evidence="4">1345</strain>
    </source>
</reference>
<dbReference type="SMART" id="SM00420">
    <property type="entry name" value="HTH_DEOR"/>
    <property type="match status" value="1"/>
</dbReference>
<evidence type="ECO:0000259" key="3">
    <source>
        <dbReference type="PROSITE" id="PS51000"/>
    </source>
</evidence>
<evidence type="ECO:0000256" key="1">
    <source>
        <dbReference type="ARBA" id="ARBA00023015"/>
    </source>
</evidence>
<dbReference type="InterPro" id="IPR037171">
    <property type="entry name" value="NagB/RpiA_transferase-like"/>
</dbReference>
<dbReference type="InterPro" id="IPR050313">
    <property type="entry name" value="Carb_Metab_HTH_regulators"/>
</dbReference>
<dbReference type="Pfam" id="PF00455">
    <property type="entry name" value="DeoRC"/>
    <property type="match status" value="1"/>
</dbReference>
<accession>A0A9D2CSH1</accession>
<gene>
    <name evidence="4" type="ORF">H9729_03150</name>
</gene>
<dbReference type="Gene3D" id="3.40.50.1360">
    <property type="match status" value="1"/>
</dbReference>
<keyword evidence="1" id="KW-0805">Transcription regulation</keyword>
<dbReference type="SUPFAM" id="SSF100950">
    <property type="entry name" value="NagB/RpiA/CoA transferase-like"/>
    <property type="match status" value="1"/>
</dbReference>
<dbReference type="GO" id="GO:0003700">
    <property type="term" value="F:DNA-binding transcription factor activity"/>
    <property type="evidence" value="ECO:0007669"/>
    <property type="project" value="InterPro"/>
</dbReference>
<feature type="domain" description="HTH deoR-type" evidence="3">
    <location>
        <begin position="11"/>
        <end position="66"/>
    </location>
</feature>
<comment type="caution">
    <text evidence="4">The sequence shown here is derived from an EMBL/GenBank/DDBJ whole genome shotgun (WGS) entry which is preliminary data.</text>
</comment>
<reference evidence="4" key="1">
    <citation type="journal article" date="2021" name="PeerJ">
        <title>Extensive microbial diversity within the chicken gut microbiome revealed by metagenomics and culture.</title>
        <authorList>
            <person name="Gilroy R."/>
            <person name="Ravi A."/>
            <person name="Getino M."/>
            <person name="Pursley I."/>
            <person name="Horton D.L."/>
            <person name="Alikhan N.F."/>
            <person name="Baker D."/>
            <person name="Gharbi K."/>
            <person name="Hall N."/>
            <person name="Watson M."/>
            <person name="Adriaenssens E.M."/>
            <person name="Foster-Nyarko E."/>
            <person name="Jarju S."/>
            <person name="Secka A."/>
            <person name="Antonio M."/>
            <person name="Oren A."/>
            <person name="Chaudhuri R.R."/>
            <person name="La Ragione R."/>
            <person name="Hildebrand F."/>
            <person name="Pallen M.J."/>
        </authorList>
    </citation>
    <scope>NUCLEOTIDE SEQUENCE</scope>
    <source>
        <strain evidence="4">1345</strain>
    </source>
</reference>
<dbReference type="InterPro" id="IPR014036">
    <property type="entry name" value="DeoR-like_C"/>
</dbReference>
<evidence type="ECO:0000256" key="2">
    <source>
        <dbReference type="ARBA" id="ARBA00023163"/>
    </source>
</evidence>
<proteinExistence type="predicted"/>
<name>A0A9D2CSH1_9FIRM</name>
<dbReference type="InterPro" id="IPR036390">
    <property type="entry name" value="WH_DNA-bd_sf"/>
</dbReference>
<keyword evidence="4" id="KW-0238">DNA-binding</keyword>
<dbReference type="AlphaFoldDB" id="A0A9D2CSH1"/>
<dbReference type="EMBL" id="DXCQ01000028">
    <property type="protein sequence ID" value="HIY96661.1"/>
    <property type="molecule type" value="Genomic_DNA"/>
</dbReference>
<dbReference type="InterPro" id="IPR036388">
    <property type="entry name" value="WH-like_DNA-bd_sf"/>
</dbReference>
<sequence length="260" mass="28986">MDNFEQKNLIPSHRQEYILELIRRYKAVSVTQLSKELYINEATIRRDLNVLAKSGVISRTYGGAVLNEGLDSEIPFFVRETSHAEAKRQIGESAAGFIKDGDTVFFDSSSTTAFIIPHLSQKKGLRIVTNGAKAVLMLSKLSDCEIYCIGGKLRENSLSFVGSDTLRALNNYHFDAAFFSCRGIDLKFGLTDSNINEAEIRRVLISNAKKTYVLADSSKFDVVSFYTIAELSSVSAIVTNARPSENWEQTLREANVSVYL</sequence>
<evidence type="ECO:0000313" key="4">
    <source>
        <dbReference type="EMBL" id="HIY96661.1"/>
    </source>
</evidence>
<dbReference type="PRINTS" id="PR00037">
    <property type="entry name" value="HTHLACR"/>
</dbReference>
<dbReference type="Gene3D" id="1.10.10.10">
    <property type="entry name" value="Winged helix-like DNA-binding domain superfamily/Winged helix DNA-binding domain"/>
    <property type="match status" value="1"/>
</dbReference>
<evidence type="ECO:0000313" key="5">
    <source>
        <dbReference type="Proteomes" id="UP000886750"/>
    </source>
</evidence>
<dbReference type="PROSITE" id="PS51000">
    <property type="entry name" value="HTH_DEOR_2"/>
    <property type="match status" value="1"/>
</dbReference>
<organism evidence="4 5">
    <name type="scientific">Candidatus Borkfalkia excrementigallinarum</name>
    <dbReference type="NCBI Taxonomy" id="2838506"/>
    <lineage>
        <taxon>Bacteria</taxon>
        <taxon>Bacillati</taxon>
        <taxon>Bacillota</taxon>
        <taxon>Clostridia</taxon>
        <taxon>Christensenellales</taxon>
        <taxon>Christensenellaceae</taxon>
        <taxon>Candidatus Borkfalkia</taxon>
    </lineage>
</organism>
<dbReference type="GO" id="GO:0003677">
    <property type="term" value="F:DNA binding"/>
    <property type="evidence" value="ECO:0007669"/>
    <property type="project" value="UniProtKB-KW"/>
</dbReference>
<dbReference type="PANTHER" id="PTHR30363">
    <property type="entry name" value="HTH-TYPE TRANSCRIPTIONAL REGULATOR SRLR-RELATED"/>
    <property type="match status" value="1"/>
</dbReference>
<dbReference type="Pfam" id="PF08220">
    <property type="entry name" value="HTH_DeoR"/>
    <property type="match status" value="1"/>
</dbReference>
<dbReference type="InterPro" id="IPR001034">
    <property type="entry name" value="DeoR_HTH"/>
</dbReference>
<dbReference type="SMART" id="SM01134">
    <property type="entry name" value="DeoRC"/>
    <property type="match status" value="1"/>
</dbReference>
<dbReference type="PANTHER" id="PTHR30363:SF44">
    <property type="entry name" value="AGA OPERON TRANSCRIPTIONAL REPRESSOR-RELATED"/>
    <property type="match status" value="1"/>
</dbReference>
<protein>
    <submittedName>
        <fullName evidence="4">DeoR/GlpR family DNA-binding transcription regulator</fullName>
    </submittedName>
</protein>
<keyword evidence="2" id="KW-0804">Transcription</keyword>